<proteinExistence type="predicted"/>
<reference evidence="1" key="1">
    <citation type="submission" date="2022-11" db="EMBL/GenBank/DDBJ databases">
        <title>Refractory cell wall polysaccharides provide important carbon source for microbial heterotrophs in the hadal ocean.</title>
        <authorList>
            <person name="Zhu X."/>
        </authorList>
    </citation>
    <scope>NUCLEOTIDE SEQUENCE</scope>
    <source>
        <strain evidence="1">MTRN7</strain>
    </source>
</reference>
<dbReference type="RefSeq" id="WP_106687943.1">
    <property type="nucleotide sequence ID" value="NZ_CP061703.1"/>
</dbReference>
<keyword evidence="2" id="KW-1185">Reference proteome</keyword>
<dbReference type="PROSITE" id="PS51257">
    <property type="entry name" value="PROKAR_LIPOPROTEIN"/>
    <property type="match status" value="1"/>
</dbReference>
<evidence type="ECO:0000313" key="2">
    <source>
        <dbReference type="Proteomes" id="UP001149142"/>
    </source>
</evidence>
<accession>A0ABT4S138</accession>
<name>A0ABT4S138_9FLAO</name>
<protein>
    <submittedName>
        <fullName evidence="1">Uncharacterized protein</fullName>
    </submittedName>
</protein>
<organism evidence="1 2">
    <name type="scientific">Mesoflavibacter profundi</name>
    <dbReference type="NCBI Taxonomy" id="2708110"/>
    <lineage>
        <taxon>Bacteria</taxon>
        <taxon>Pseudomonadati</taxon>
        <taxon>Bacteroidota</taxon>
        <taxon>Flavobacteriia</taxon>
        <taxon>Flavobacteriales</taxon>
        <taxon>Flavobacteriaceae</taxon>
        <taxon>Mesoflavibacter</taxon>
    </lineage>
</organism>
<dbReference type="EMBL" id="JAPFGC010000002">
    <property type="protein sequence ID" value="MDA0177792.1"/>
    <property type="molecule type" value="Genomic_DNA"/>
</dbReference>
<sequence length="173" mass="19443">MKTICICIICCILSVSCKKNNKEVNEDITTEILDSTSISKEDLKQINFTDIGLDIKTDKVMASWQPYITIADAVESLKQADFSFFTADIEVFNSAIKDLENTIPEPIKTQSIQARVLALKTQLLKLKGLVALQAISKKEKLLAVKEVFVAFSNLNLQINKKVEKDSQNIERPY</sequence>
<comment type="caution">
    <text evidence="1">The sequence shown here is derived from an EMBL/GenBank/DDBJ whole genome shotgun (WGS) entry which is preliminary data.</text>
</comment>
<dbReference type="Proteomes" id="UP001149142">
    <property type="component" value="Unassembled WGS sequence"/>
</dbReference>
<gene>
    <name evidence="1" type="ORF">OOZ35_09840</name>
</gene>
<evidence type="ECO:0000313" key="1">
    <source>
        <dbReference type="EMBL" id="MDA0177792.1"/>
    </source>
</evidence>